<dbReference type="EMBL" id="AYKW01000034">
    <property type="protein sequence ID" value="PIL27233.1"/>
    <property type="molecule type" value="Genomic_DNA"/>
</dbReference>
<evidence type="ECO:0000313" key="1">
    <source>
        <dbReference type="EMBL" id="PIL27233.1"/>
    </source>
</evidence>
<gene>
    <name evidence="1" type="ORF">GSI_10377</name>
</gene>
<proteinExistence type="predicted"/>
<dbReference type="STRING" id="1077348.A0A2G8S0C9"/>
<dbReference type="Proteomes" id="UP000230002">
    <property type="component" value="Unassembled WGS sequence"/>
</dbReference>
<reference evidence="1 2" key="1">
    <citation type="journal article" date="2015" name="Sci. Rep.">
        <title>Chromosome-level genome map provides insights into diverse defense mechanisms in the medicinal fungus Ganoderma sinense.</title>
        <authorList>
            <person name="Zhu Y."/>
            <person name="Xu J."/>
            <person name="Sun C."/>
            <person name="Zhou S."/>
            <person name="Xu H."/>
            <person name="Nelson D.R."/>
            <person name="Qian J."/>
            <person name="Song J."/>
            <person name="Luo H."/>
            <person name="Xiang L."/>
            <person name="Li Y."/>
            <person name="Xu Z."/>
            <person name="Ji A."/>
            <person name="Wang L."/>
            <person name="Lu S."/>
            <person name="Hayward A."/>
            <person name="Sun W."/>
            <person name="Li X."/>
            <person name="Schwartz D.C."/>
            <person name="Wang Y."/>
            <person name="Chen S."/>
        </authorList>
    </citation>
    <scope>NUCLEOTIDE SEQUENCE [LARGE SCALE GENOMIC DNA]</scope>
    <source>
        <strain evidence="1 2">ZZ0214-1</strain>
    </source>
</reference>
<organism evidence="1 2">
    <name type="scientific">Ganoderma sinense ZZ0214-1</name>
    <dbReference type="NCBI Taxonomy" id="1077348"/>
    <lineage>
        <taxon>Eukaryota</taxon>
        <taxon>Fungi</taxon>
        <taxon>Dikarya</taxon>
        <taxon>Basidiomycota</taxon>
        <taxon>Agaricomycotina</taxon>
        <taxon>Agaricomycetes</taxon>
        <taxon>Polyporales</taxon>
        <taxon>Polyporaceae</taxon>
        <taxon>Ganoderma</taxon>
    </lineage>
</organism>
<evidence type="ECO:0000313" key="2">
    <source>
        <dbReference type="Proteomes" id="UP000230002"/>
    </source>
</evidence>
<sequence>MPTRLTKISLWTQAIEFRTHHDPNDKEVWYRDVFGQSTVATLWGNYPNSQKEYDAFADEWHISPALTHGEYVYEDGFADELYDAIETNAPTDESMSVQAIRDEHKRLKTAVTYFEPPIPPFVELYFLRYGIMTLPVNTTHDASNKYNEDHISRCFLLSNLKPIDNLAIVKATSMFLDGWQRTGPRFPDALVWDLHPACPQGPHLRPHPTMQVTPIILDRACNFACKYYSIRYQHDDHNWSLFLLDLVTALELYRNTSIINTLQAVTFLVLRGAAFYTCIAPSLREQHEFQCHNPPISSTRRILCSRFGSTKLDCRNTKNTKSESSHSWSLLEVDWLSHVEV</sequence>
<dbReference type="AlphaFoldDB" id="A0A2G8S0C9"/>
<keyword evidence="2" id="KW-1185">Reference proteome</keyword>
<protein>
    <submittedName>
        <fullName evidence="1">Uncharacterized protein</fullName>
    </submittedName>
</protein>
<accession>A0A2G8S0C9</accession>
<comment type="caution">
    <text evidence="1">The sequence shown here is derived from an EMBL/GenBank/DDBJ whole genome shotgun (WGS) entry which is preliminary data.</text>
</comment>
<name>A0A2G8S0C9_9APHY</name>